<reference evidence="2 3" key="1">
    <citation type="submission" date="2018-01" db="EMBL/GenBank/DDBJ databases">
        <title>Draft genome sequence of Sphaerisporangium sp. 7K107.</title>
        <authorList>
            <person name="Sahin N."/>
            <person name="Saygin H."/>
            <person name="Ay H."/>
        </authorList>
    </citation>
    <scope>NUCLEOTIDE SEQUENCE [LARGE SCALE GENOMIC DNA]</scope>
    <source>
        <strain evidence="2 3">7K107</strain>
    </source>
</reference>
<protein>
    <submittedName>
        <fullName evidence="2">Uncharacterized protein</fullName>
    </submittedName>
</protein>
<proteinExistence type="predicted"/>
<feature type="region of interest" description="Disordered" evidence="1">
    <location>
        <begin position="1"/>
        <end position="20"/>
    </location>
</feature>
<gene>
    <name evidence="2" type="ORF">C1I98_38975</name>
</gene>
<dbReference type="SUPFAM" id="SSF50998">
    <property type="entry name" value="Quinoprotein alcohol dehydrogenase-like"/>
    <property type="match status" value="1"/>
</dbReference>
<evidence type="ECO:0000313" key="3">
    <source>
        <dbReference type="Proteomes" id="UP000248544"/>
    </source>
</evidence>
<dbReference type="Proteomes" id="UP000248544">
    <property type="component" value="Unassembled WGS sequence"/>
</dbReference>
<evidence type="ECO:0000313" key="2">
    <source>
        <dbReference type="EMBL" id="PZG16436.1"/>
    </source>
</evidence>
<keyword evidence="3" id="KW-1185">Reference proteome</keyword>
<dbReference type="InterPro" id="IPR011047">
    <property type="entry name" value="Quinoprotein_ADH-like_sf"/>
</dbReference>
<dbReference type="AlphaFoldDB" id="A0A2W2DX11"/>
<name>A0A2W2DX11_9ACTN</name>
<dbReference type="EMBL" id="POUA01000736">
    <property type="protein sequence ID" value="PZG16436.1"/>
    <property type="molecule type" value="Genomic_DNA"/>
</dbReference>
<accession>A0A2W2DX11</accession>
<dbReference type="InterPro" id="IPR015943">
    <property type="entry name" value="WD40/YVTN_repeat-like_dom_sf"/>
</dbReference>
<feature type="non-terminal residue" evidence="2">
    <location>
        <position position="285"/>
    </location>
</feature>
<dbReference type="Gene3D" id="2.130.10.10">
    <property type="entry name" value="YVTN repeat-like/Quinoprotein amine dehydrogenase"/>
    <property type="match status" value="1"/>
</dbReference>
<comment type="caution">
    <text evidence="2">The sequence shown here is derived from an EMBL/GenBank/DDBJ whole genome shotgun (WGS) entry which is preliminary data.</text>
</comment>
<organism evidence="2 3">
    <name type="scientific">Spongiactinospora gelatinilytica</name>
    <dbReference type="NCBI Taxonomy" id="2666298"/>
    <lineage>
        <taxon>Bacteria</taxon>
        <taxon>Bacillati</taxon>
        <taxon>Actinomycetota</taxon>
        <taxon>Actinomycetes</taxon>
        <taxon>Streptosporangiales</taxon>
        <taxon>Streptosporangiaceae</taxon>
        <taxon>Spongiactinospora</taxon>
    </lineage>
</organism>
<evidence type="ECO:0000256" key="1">
    <source>
        <dbReference type="SAM" id="MobiDB-lite"/>
    </source>
</evidence>
<sequence>MITGGTGTGAAALADPNTSEARSHRISELMGAVSFRGKIYLGARRYPRARIYEYDPSREWRLGVNPKEVRNGDAVLGDRPAIGTVNKSGYLGGQLLFHNPRTGRTEIHDKLIKDQSIMSPAYRNAVLYAGTSVYGGYGAAETQTDARLIAWDVEKGRKLWEKTPVPGERTVPSLSFYRQGGLWGATAGVVFRYDHCRFAIRRYTPYNWPQDGGYALADLAFRKRGGHLYGSMPGVGLYRLDPRTWKMTVITDRPVYRMALHPDGRLFANDGAELLAPPRAAEPAS</sequence>